<evidence type="ECO:0000313" key="1">
    <source>
        <dbReference type="EMBL" id="EFN51051.1"/>
    </source>
</evidence>
<gene>
    <name evidence="1" type="ORF">CHLNCDRAFT_141560</name>
</gene>
<dbReference type="OrthoDB" id="510601at2759"/>
<dbReference type="KEGG" id="cvr:CHLNCDRAFT_141560"/>
<dbReference type="Gene3D" id="6.10.250.600">
    <property type="match status" value="1"/>
</dbReference>
<dbReference type="PANTHER" id="PTHR42707">
    <property type="entry name" value="ACYL-COA DEHYDROGENASE"/>
    <property type="match status" value="1"/>
</dbReference>
<dbReference type="InterPro" id="IPR052904">
    <property type="entry name" value="Acyl-CoA_dehydrogenase-like"/>
</dbReference>
<evidence type="ECO:0000313" key="2">
    <source>
        <dbReference type="Proteomes" id="UP000008141"/>
    </source>
</evidence>
<dbReference type="AlphaFoldDB" id="E1ZT45"/>
<dbReference type="RefSeq" id="XP_005843153.1">
    <property type="nucleotide sequence ID" value="XM_005843091.1"/>
</dbReference>
<dbReference type="GO" id="GO:0003995">
    <property type="term" value="F:acyl-CoA dehydrogenase activity"/>
    <property type="evidence" value="ECO:0007669"/>
    <property type="project" value="TreeGrafter"/>
</dbReference>
<dbReference type="PANTHER" id="PTHR42707:SF2">
    <property type="entry name" value="ACD11 DEHYDROGENASE"/>
    <property type="match status" value="1"/>
</dbReference>
<organism evidence="2">
    <name type="scientific">Chlorella variabilis</name>
    <name type="common">Green alga</name>
    <dbReference type="NCBI Taxonomy" id="554065"/>
    <lineage>
        <taxon>Eukaryota</taxon>
        <taxon>Viridiplantae</taxon>
        <taxon>Chlorophyta</taxon>
        <taxon>core chlorophytes</taxon>
        <taxon>Trebouxiophyceae</taxon>
        <taxon>Chlorellales</taxon>
        <taxon>Chlorellaceae</taxon>
        <taxon>Chlorella clade</taxon>
        <taxon>Chlorella</taxon>
    </lineage>
</organism>
<dbReference type="SUPFAM" id="SSF56645">
    <property type="entry name" value="Acyl-CoA dehydrogenase NM domain-like"/>
    <property type="match status" value="1"/>
</dbReference>
<dbReference type="GeneID" id="17350435"/>
<sequence length="424" mass="45024">MPDKLRNVEPDLERFGWQVATRIKILGQAAEAQPPRLLKQDAWGSQLDSVLTADAWKQLKALSGLFNCPLAMTDGAARLCQLLLDGVGADGGDKSDLAGELRDAFGHLTSRDPAAFWTSGQWMTGGSDVSVATETETLPDFNNNSSGGVGTWFRLFGYKWFTSAADGEMSMALAREQEQPGSSSPAGLTLFYVPGFEVVRLKDKLGTRQLPTAELRLHGMRLQEAGQASAADVVMLRLLTPLAKLFTAEEAVVVLPIWEGTTNVLSLDFLRVLASGSNSSSRPAAVFCSECRQRMDAAMSAVAAGAARRLPGESRLGPAVQAELLRRATSLLGHKLELLQPQAEAVASAGVSSDVAQFVARDLALDMSRLFVGASAAFLMGDEQLYPPGTGGAAAALQATEAQLKTAWVLAGAGSSLLQPRAKY</sequence>
<dbReference type="EMBL" id="GL433869">
    <property type="protein sequence ID" value="EFN51051.1"/>
    <property type="molecule type" value="Genomic_DNA"/>
</dbReference>
<dbReference type="Proteomes" id="UP000008141">
    <property type="component" value="Unassembled WGS sequence"/>
</dbReference>
<dbReference type="Gene3D" id="2.40.110.20">
    <property type="match status" value="1"/>
</dbReference>
<proteinExistence type="predicted"/>
<dbReference type="InterPro" id="IPR009100">
    <property type="entry name" value="AcylCoA_DH/oxidase_NM_dom_sf"/>
</dbReference>
<dbReference type="InterPro" id="IPR036250">
    <property type="entry name" value="AcylCo_DH-like_C"/>
</dbReference>
<dbReference type="InParanoid" id="E1ZT45"/>
<dbReference type="STRING" id="554065.E1ZT45"/>
<dbReference type="eggNOG" id="KOG0137">
    <property type="taxonomic scope" value="Eukaryota"/>
</dbReference>
<reference evidence="1 2" key="1">
    <citation type="journal article" date="2010" name="Plant Cell">
        <title>The Chlorella variabilis NC64A genome reveals adaptation to photosymbiosis, coevolution with viruses, and cryptic sex.</title>
        <authorList>
            <person name="Blanc G."/>
            <person name="Duncan G."/>
            <person name="Agarkova I."/>
            <person name="Borodovsky M."/>
            <person name="Gurnon J."/>
            <person name="Kuo A."/>
            <person name="Lindquist E."/>
            <person name="Lucas S."/>
            <person name="Pangilinan J."/>
            <person name="Polle J."/>
            <person name="Salamov A."/>
            <person name="Terry A."/>
            <person name="Yamada T."/>
            <person name="Dunigan D.D."/>
            <person name="Grigoriev I.V."/>
            <person name="Claverie J.M."/>
            <person name="Van Etten J.L."/>
        </authorList>
    </citation>
    <scope>NUCLEOTIDE SEQUENCE [LARGE SCALE GENOMIC DNA]</scope>
    <source>
        <strain evidence="1 2">NC64A</strain>
    </source>
</reference>
<name>E1ZT45_CHLVA</name>
<accession>E1ZT45</accession>
<protein>
    <submittedName>
        <fullName evidence="1">Uncharacterized protein</fullName>
    </submittedName>
</protein>
<keyword evidence="2" id="KW-1185">Reference proteome</keyword>
<dbReference type="SUPFAM" id="SSF47203">
    <property type="entry name" value="Acyl-CoA dehydrogenase C-terminal domain-like"/>
    <property type="match status" value="1"/>
</dbReference>